<proteinExistence type="predicted"/>
<dbReference type="PANTHER" id="PTHR11614">
    <property type="entry name" value="PHOSPHOLIPASE-RELATED"/>
    <property type="match status" value="1"/>
</dbReference>
<dbReference type="EMBL" id="CP016540">
    <property type="protein sequence ID" value="ANU26427.1"/>
    <property type="molecule type" value="Genomic_DNA"/>
</dbReference>
<feature type="binding site" evidence="2">
    <location>
        <position position="11"/>
    </location>
    <ligand>
        <name>substrate</name>
    </ligand>
</feature>
<dbReference type="STRING" id="1302659.I858_005245"/>
<reference evidence="5" key="1">
    <citation type="submission" date="2016-10" db="EMBL/GenBank/DDBJ databases">
        <authorList>
            <person name="See-Too W.S."/>
        </authorList>
    </citation>
    <scope>NUCLEOTIDE SEQUENCE</scope>
    <source>
        <strain evidence="5">L10.15</strain>
    </source>
</reference>
<organism evidence="5 6">
    <name type="scientific">Planococcus versutus</name>
    <dbReference type="NCBI Taxonomy" id="1302659"/>
    <lineage>
        <taxon>Bacteria</taxon>
        <taxon>Bacillati</taxon>
        <taxon>Bacillota</taxon>
        <taxon>Bacilli</taxon>
        <taxon>Bacillales</taxon>
        <taxon>Caryophanaceae</taxon>
        <taxon>Planococcus</taxon>
    </lineage>
</organism>
<protein>
    <submittedName>
        <fullName evidence="5">Carboxylesterase</fullName>
    </submittedName>
</protein>
<feature type="active site" description="Charge relay system" evidence="1">
    <location>
        <position position="208"/>
    </location>
</feature>
<dbReference type="KEGG" id="pll:I858_005245"/>
<evidence type="ECO:0000256" key="1">
    <source>
        <dbReference type="PIRSR" id="PIRSR017388-1"/>
    </source>
</evidence>
<evidence type="ECO:0000256" key="3">
    <source>
        <dbReference type="SAM" id="Phobius"/>
    </source>
</evidence>
<feature type="transmembrane region" description="Helical" evidence="3">
    <location>
        <begin position="73"/>
        <end position="90"/>
    </location>
</feature>
<keyword evidence="3" id="KW-0472">Membrane</keyword>
<feature type="active site" description="Charge relay system" evidence="1">
    <location>
        <position position="178"/>
    </location>
</feature>
<dbReference type="GO" id="GO:0052689">
    <property type="term" value="F:carboxylic ester hydrolase activity"/>
    <property type="evidence" value="ECO:0007669"/>
    <property type="project" value="InterPro"/>
</dbReference>
<feature type="active site" description="Nucleophile" evidence="1">
    <location>
        <position position="79"/>
    </location>
</feature>
<name>A0A1B1RZS6_9BACL</name>
<dbReference type="SUPFAM" id="SSF53474">
    <property type="entry name" value="alpha/beta-Hydrolases"/>
    <property type="match status" value="1"/>
</dbReference>
<sequence>MKTGVLCIHGFTGGPFEVEPLTDFLIEQTEWLVEIPVLPGHGEKLALKSIVAESWMMEAELALKRLKKTADRIIIIGFSMGGLIAMYLAMRYKIDRLVLLSAAAKYISPVQMFKEVQEAVKDALTGKIAKNSLFHLYKYKLTHTPISSAVEFLRVVKMVEPYYDKIKVPVCIVQGGQDGIVPASAADFIYNQIGSSDKEMIHSKTGKHLICYSEDRFVWFEDVLRFMRKGLE</sequence>
<dbReference type="OrthoDB" id="9786110at2"/>
<feature type="domain" description="Serine aminopeptidase S33" evidence="4">
    <location>
        <begin position="65"/>
        <end position="211"/>
    </location>
</feature>
<evidence type="ECO:0000259" key="4">
    <source>
        <dbReference type="Pfam" id="PF12146"/>
    </source>
</evidence>
<dbReference type="AlphaFoldDB" id="A0A1B1RZS6"/>
<dbReference type="InterPro" id="IPR012354">
    <property type="entry name" value="Esterase_lipase"/>
</dbReference>
<accession>A0A1B1RZS6</accession>
<dbReference type="InterPro" id="IPR022742">
    <property type="entry name" value="Hydrolase_4"/>
</dbReference>
<dbReference type="Proteomes" id="UP000053354">
    <property type="component" value="Chromosome"/>
</dbReference>
<keyword evidence="3" id="KW-0812">Transmembrane</keyword>
<dbReference type="RefSeq" id="WP_049695041.1">
    <property type="nucleotide sequence ID" value="NZ_CP016540.2"/>
</dbReference>
<evidence type="ECO:0000313" key="5">
    <source>
        <dbReference type="EMBL" id="ANU26427.1"/>
    </source>
</evidence>
<dbReference type="Gene3D" id="3.40.50.1820">
    <property type="entry name" value="alpha/beta hydrolase"/>
    <property type="match status" value="1"/>
</dbReference>
<dbReference type="InterPro" id="IPR051044">
    <property type="entry name" value="MAG_DAG_Lipase"/>
</dbReference>
<keyword evidence="6" id="KW-1185">Reference proteome</keyword>
<feature type="binding site" evidence="2">
    <location>
        <position position="80"/>
    </location>
    <ligand>
        <name>substrate</name>
    </ligand>
</feature>
<keyword evidence="3" id="KW-1133">Transmembrane helix</keyword>
<dbReference type="InterPro" id="IPR029058">
    <property type="entry name" value="AB_hydrolase_fold"/>
</dbReference>
<gene>
    <name evidence="5" type="ORF">I858_005245</name>
</gene>
<dbReference type="PIRSF" id="PIRSF017388">
    <property type="entry name" value="Esterase_lipase"/>
    <property type="match status" value="1"/>
</dbReference>
<dbReference type="Pfam" id="PF12146">
    <property type="entry name" value="Hydrolase_4"/>
    <property type="match status" value="1"/>
</dbReference>
<evidence type="ECO:0000256" key="2">
    <source>
        <dbReference type="PIRSR" id="PIRSR017388-2"/>
    </source>
</evidence>
<evidence type="ECO:0000313" key="6">
    <source>
        <dbReference type="Proteomes" id="UP000053354"/>
    </source>
</evidence>